<evidence type="ECO:0000313" key="13">
    <source>
        <dbReference type="Proteomes" id="UP000214365"/>
    </source>
</evidence>
<dbReference type="Proteomes" id="UP000214365">
    <property type="component" value="Unassembled WGS sequence"/>
</dbReference>
<evidence type="ECO:0000256" key="7">
    <source>
        <dbReference type="ARBA" id="ARBA00023242"/>
    </source>
</evidence>
<dbReference type="CDD" id="cd11653">
    <property type="entry name" value="rap1_RCT"/>
    <property type="match status" value="1"/>
</dbReference>
<comment type="function">
    <text evidence="8">Involved in the regulation of telomere length, clustering and has a specific role in telomere position effect (TPE).</text>
</comment>
<evidence type="ECO:0000259" key="10">
    <source>
        <dbReference type="Pfam" id="PF08914"/>
    </source>
</evidence>
<dbReference type="GO" id="GO:0031848">
    <property type="term" value="P:protection from non-homologous end joining at telomere"/>
    <property type="evidence" value="ECO:0007669"/>
    <property type="project" value="TreeGrafter"/>
</dbReference>
<evidence type="ECO:0000256" key="3">
    <source>
        <dbReference type="ARBA" id="ARBA00022895"/>
    </source>
</evidence>
<dbReference type="AlphaFoldDB" id="A0A1Q5Q7Z7"/>
<comment type="subunit">
    <text evidence="8">Homodimer.</text>
</comment>
<name>A0A1Q5Q7Z7_TALAT</name>
<feature type="region of interest" description="Disordered" evidence="9">
    <location>
        <begin position="161"/>
        <end position="256"/>
    </location>
</feature>
<dbReference type="Pfam" id="PF11626">
    <property type="entry name" value="Rap1_C"/>
    <property type="match status" value="1"/>
</dbReference>
<dbReference type="OrthoDB" id="435460at2759"/>
<evidence type="ECO:0000313" key="12">
    <source>
        <dbReference type="EMBL" id="OKL56350.1"/>
    </source>
</evidence>
<comment type="similarity">
    <text evidence="1 8">Belongs to the RAP1 family.</text>
</comment>
<protein>
    <recommendedName>
        <fullName evidence="8">DNA-binding protein RAP1</fullName>
    </recommendedName>
</protein>
<keyword evidence="13" id="KW-1185">Reference proteome</keyword>
<gene>
    <name evidence="12" type="ORF">UA08_08534</name>
</gene>
<evidence type="ECO:0000256" key="5">
    <source>
        <dbReference type="ARBA" id="ARBA00023159"/>
    </source>
</evidence>
<dbReference type="InterPro" id="IPR015010">
    <property type="entry name" value="TERF2IP_Myb"/>
</dbReference>
<keyword evidence="2 8" id="KW-0158">Chromosome</keyword>
<keyword evidence="7 8" id="KW-0539">Nucleus</keyword>
<sequence>MATTVYKTPHPDGYTGTLFAGYSFWLSAQVPQRHRFRELIEINGGIVEVLEKDADIKLVDHAKRDLPLHSFVEKSIQNGRLEDLEDHRAGQYTRPVGAPTVPARGSRVPYTLQDDQILWDWLQPYEKRKDQIAGNLIYQELAHQHPRHTFQSWRDRYLKRIRGRPRPGGPTQDAKPDSPEQVSSQVDADSSSQASKRKRLSKEGSSTVPSYEVDHEAKRRRRATDILPRNDPSTPVQNNYVPDNKVQGSSQNAISGVSQTDTFETALQFPLPTEAAQSSIQSQPEEEEELEEEDENFKALMQLPFPVGTSVTRPQDTTTTAAKDGEGIEEWIQKRIEKGQSGDHVLLALSCTSMDAELADQVLVFLGSGQNIPSDIPGVWTEQDDKDLLGGDGRAITRLNDKHGPELFQKRHDHLRDAAEATRRIMQEGL</sequence>
<dbReference type="SUPFAM" id="SSF46689">
    <property type="entry name" value="Homeodomain-like"/>
    <property type="match status" value="1"/>
</dbReference>
<dbReference type="InterPro" id="IPR039595">
    <property type="entry name" value="TE2IP/Rap1"/>
</dbReference>
<evidence type="ECO:0000256" key="1">
    <source>
        <dbReference type="ARBA" id="ARBA00010467"/>
    </source>
</evidence>
<evidence type="ECO:0000256" key="6">
    <source>
        <dbReference type="ARBA" id="ARBA00023163"/>
    </source>
</evidence>
<dbReference type="GeneID" id="31008290"/>
<feature type="domain" description="TRF2-interacting telomeric protein/Rap1 C-terminal" evidence="11">
    <location>
        <begin position="338"/>
        <end position="415"/>
    </location>
</feature>
<evidence type="ECO:0000259" key="11">
    <source>
        <dbReference type="Pfam" id="PF11626"/>
    </source>
</evidence>
<dbReference type="EMBL" id="LFMY01000015">
    <property type="protein sequence ID" value="OKL56350.1"/>
    <property type="molecule type" value="Genomic_DNA"/>
</dbReference>
<evidence type="ECO:0000256" key="8">
    <source>
        <dbReference type="RuleBase" id="RU367107"/>
    </source>
</evidence>
<proteinExistence type="inferred from homology"/>
<dbReference type="GO" id="GO:0042162">
    <property type="term" value="F:telomeric DNA binding"/>
    <property type="evidence" value="ECO:0007669"/>
    <property type="project" value="TreeGrafter"/>
</dbReference>
<dbReference type="Gene3D" id="1.10.10.60">
    <property type="entry name" value="Homeodomain-like"/>
    <property type="match status" value="1"/>
</dbReference>
<dbReference type="PANTHER" id="PTHR16466">
    <property type="entry name" value="TELOMERE REPEAT-BINDING FACTOR 2-INTERACTING PROTEIN 1"/>
    <property type="match status" value="1"/>
</dbReference>
<keyword evidence="4" id="KW-0805">Transcription regulation</keyword>
<keyword evidence="3 8" id="KW-0779">Telomere</keyword>
<comment type="subcellular location">
    <subcellularLocation>
        <location evidence="8">Nucleus</location>
    </subcellularLocation>
    <subcellularLocation>
        <location evidence="8">Chromosome</location>
        <location evidence="8">Telomere</location>
    </subcellularLocation>
</comment>
<feature type="domain" description="TERF2-interacting telomeric protein 1 Myb" evidence="10">
    <location>
        <begin position="110"/>
        <end position="168"/>
    </location>
</feature>
<keyword evidence="5" id="KW-0010">Activator</keyword>
<dbReference type="GO" id="GO:0070187">
    <property type="term" value="C:shelterin complex"/>
    <property type="evidence" value="ECO:0007669"/>
    <property type="project" value="TreeGrafter"/>
</dbReference>
<dbReference type="RefSeq" id="XP_020116471.1">
    <property type="nucleotide sequence ID" value="XM_020263433.1"/>
</dbReference>
<dbReference type="GO" id="GO:0010833">
    <property type="term" value="P:telomere maintenance via telomere lengthening"/>
    <property type="evidence" value="ECO:0007669"/>
    <property type="project" value="UniProtKB-UniRule"/>
</dbReference>
<comment type="caution">
    <text evidence="12">The sequence shown here is derived from an EMBL/GenBank/DDBJ whole genome shotgun (WGS) entry which is preliminary data.</text>
</comment>
<dbReference type="Gene3D" id="1.10.10.2170">
    <property type="match status" value="1"/>
</dbReference>
<dbReference type="InterPro" id="IPR038104">
    <property type="entry name" value="Rap1_C_sf"/>
</dbReference>
<dbReference type="Pfam" id="PF08914">
    <property type="entry name" value="Myb_Rap1"/>
    <property type="match status" value="1"/>
</dbReference>
<reference evidence="12 13" key="1">
    <citation type="submission" date="2015-06" db="EMBL/GenBank/DDBJ databases">
        <title>Talaromyces atroroseus IBT 11181 draft genome.</title>
        <authorList>
            <person name="Rasmussen K.B."/>
            <person name="Rasmussen S."/>
            <person name="Petersen B."/>
            <person name="Sicheritz-Ponten T."/>
            <person name="Mortensen U.H."/>
            <person name="Thrane U."/>
        </authorList>
    </citation>
    <scope>NUCLEOTIDE SEQUENCE [LARGE SCALE GENOMIC DNA]</scope>
    <source>
        <strain evidence="12 13">IBT 11181</strain>
    </source>
</reference>
<dbReference type="InterPro" id="IPR009057">
    <property type="entry name" value="Homeodomain-like_sf"/>
</dbReference>
<feature type="compositionally biased region" description="Low complexity" evidence="9">
    <location>
        <begin position="182"/>
        <end position="194"/>
    </location>
</feature>
<organism evidence="12 13">
    <name type="scientific">Talaromyces atroroseus</name>
    <dbReference type="NCBI Taxonomy" id="1441469"/>
    <lineage>
        <taxon>Eukaryota</taxon>
        <taxon>Fungi</taxon>
        <taxon>Dikarya</taxon>
        <taxon>Ascomycota</taxon>
        <taxon>Pezizomycotina</taxon>
        <taxon>Eurotiomycetes</taxon>
        <taxon>Eurotiomycetidae</taxon>
        <taxon>Eurotiales</taxon>
        <taxon>Trichocomaceae</taxon>
        <taxon>Talaromyces</taxon>
        <taxon>Talaromyces sect. Trachyspermi</taxon>
    </lineage>
</organism>
<accession>A0A1Q5Q7Z7</accession>
<dbReference type="CDD" id="cd11655">
    <property type="entry name" value="rap1_myb-like"/>
    <property type="match status" value="1"/>
</dbReference>
<dbReference type="STRING" id="1441469.A0A1Q5Q7Z7"/>
<dbReference type="InterPro" id="IPR021661">
    <property type="entry name" value="Rap1_C"/>
</dbReference>
<evidence type="ECO:0000256" key="2">
    <source>
        <dbReference type="ARBA" id="ARBA00022454"/>
    </source>
</evidence>
<evidence type="ECO:0000256" key="9">
    <source>
        <dbReference type="SAM" id="MobiDB-lite"/>
    </source>
</evidence>
<dbReference type="PANTHER" id="PTHR16466:SF6">
    <property type="entry name" value="TELOMERIC REPEAT-BINDING FACTOR 2-INTERACTING PROTEIN 1"/>
    <property type="match status" value="1"/>
</dbReference>
<keyword evidence="6" id="KW-0804">Transcription</keyword>
<feature type="compositionally biased region" description="Polar residues" evidence="9">
    <location>
        <begin position="231"/>
        <end position="256"/>
    </location>
</feature>
<evidence type="ECO:0000256" key="4">
    <source>
        <dbReference type="ARBA" id="ARBA00023015"/>
    </source>
</evidence>